<dbReference type="AlphaFoldDB" id="A0A6M2BT34"/>
<proteinExistence type="predicted"/>
<evidence type="ECO:0000313" key="3">
    <source>
        <dbReference type="Proteomes" id="UP000472676"/>
    </source>
</evidence>
<feature type="domain" description="Protein NO VEIN C-terminal" evidence="1">
    <location>
        <begin position="2"/>
        <end position="55"/>
    </location>
</feature>
<protein>
    <submittedName>
        <fullName evidence="2">DUF3883 domain-containing protein</fullName>
    </submittedName>
</protein>
<evidence type="ECO:0000259" key="1">
    <source>
        <dbReference type="Pfam" id="PF13020"/>
    </source>
</evidence>
<keyword evidence="3" id="KW-1185">Reference proteome</keyword>
<comment type="caution">
    <text evidence="2">The sequence shown here is derived from an EMBL/GenBank/DDBJ whole genome shotgun (WGS) entry which is preliminary data.</text>
</comment>
<organism evidence="2 3">
    <name type="scientific">Solimonas terrae</name>
    <dbReference type="NCBI Taxonomy" id="1396819"/>
    <lineage>
        <taxon>Bacteria</taxon>
        <taxon>Pseudomonadati</taxon>
        <taxon>Pseudomonadota</taxon>
        <taxon>Gammaproteobacteria</taxon>
        <taxon>Nevskiales</taxon>
        <taxon>Nevskiaceae</taxon>
        <taxon>Solimonas</taxon>
    </lineage>
</organism>
<dbReference type="Proteomes" id="UP000472676">
    <property type="component" value="Unassembled WGS sequence"/>
</dbReference>
<sequence>MGCDVLSFETGGKERLIEVRTTASGREAPFCLSNRELAASKQFGEQFALYRPLGFRRLPRLSALVGAVGRHCALGSVSDPARYL</sequence>
<evidence type="ECO:0000313" key="2">
    <source>
        <dbReference type="EMBL" id="NGY05127.1"/>
    </source>
</evidence>
<gene>
    <name evidence="2" type="ORF">G7Y85_10135</name>
</gene>
<dbReference type="EMBL" id="JAAMOW010000004">
    <property type="protein sequence ID" value="NGY05127.1"/>
    <property type="molecule type" value="Genomic_DNA"/>
</dbReference>
<reference evidence="2 3" key="1">
    <citation type="journal article" date="2014" name="Int. J. Syst. Evol. Microbiol.">
        <title>Solimonas terrae sp. nov., isolated from soil.</title>
        <authorList>
            <person name="Kim S.J."/>
            <person name="Moon J.Y."/>
            <person name="Weon H.Y."/>
            <person name="Ahn J.H."/>
            <person name="Chen W.M."/>
            <person name="Kwon S.W."/>
        </authorList>
    </citation>
    <scope>NUCLEOTIDE SEQUENCE [LARGE SCALE GENOMIC DNA]</scope>
    <source>
        <strain evidence="2 3">KIS83-12</strain>
    </source>
</reference>
<name>A0A6M2BT34_9GAMM</name>
<dbReference type="InterPro" id="IPR024975">
    <property type="entry name" value="NOV_C"/>
</dbReference>
<dbReference type="Pfam" id="PF13020">
    <property type="entry name" value="NOV_C"/>
    <property type="match status" value="1"/>
</dbReference>
<accession>A0A6M2BT34</accession>